<evidence type="ECO:0000313" key="8">
    <source>
        <dbReference type="EMBL" id="CUB05288.1"/>
    </source>
</evidence>
<comment type="similarity">
    <text evidence="2">Belongs to the RseB family.</text>
</comment>
<gene>
    <name evidence="8" type="ORF">Ga0061065_11028</name>
</gene>
<evidence type="ECO:0000259" key="7">
    <source>
        <dbReference type="Pfam" id="PF17188"/>
    </source>
</evidence>
<reference evidence="9" key="1">
    <citation type="submission" date="2015-08" db="EMBL/GenBank/DDBJ databases">
        <authorList>
            <person name="Varghese N."/>
        </authorList>
    </citation>
    <scope>NUCLEOTIDE SEQUENCE [LARGE SCALE GENOMIC DNA]</scope>
    <source>
        <strain evidence="9">JCM 18476</strain>
    </source>
</reference>
<dbReference type="CDD" id="cd16327">
    <property type="entry name" value="RseB"/>
    <property type="match status" value="1"/>
</dbReference>
<dbReference type="GO" id="GO:0045152">
    <property type="term" value="F:antisigma factor binding"/>
    <property type="evidence" value="ECO:0007669"/>
    <property type="project" value="TreeGrafter"/>
</dbReference>
<accession>A0A0K6IQC0</accession>
<proteinExistence type="inferred from homology"/>
<protein>
    <submittedName>
        <fullName evidence="8">Sigma E regulatory protein, MucB/RseB</fullName>
    </submittedName>
</protein>
<dbReference type="STRING" id="1137284.GCA_001418205_02869"/>
<feature type="signal peptide" evidence="5">
    <location>
        <begin position="1"/>
        <end position="19"/>
    </location>
</feature>
<keyword evidence="4" id="KW-0574">Periplasm</keyword>
<dbReference type="RefSeq" id="WP_055463921.1">
    <property type="nucleotide sequence ID" value="NZ_CYHG01000010.1"/>
</dbReference>
<evidence type="ECO:0000256" key="4">
    <source>
        <dbReference type="ARBA" id="ARBA00022764"/>
    </source>
</evidence>
<dbReference type="PANTHER" id="PTHR38782:SF1">
    <property type="entry name" value="SIGMA-E FACTOR REGULATORY PROTEIN RSEB"/>
    <property type="match status" value="1"/>
</dbReference>
<evidence type="ECO:0000256" key="5">
    <source>
        <dbReference type="SAM" id="SignalP"/>
    </source>
</evidence>
<dbReference type="PIRSF" id="PIRSF005427">
    <property type="entry name" value="RseB"/>
    <property type="match status" value="1"/>
</dbReference>
<dbReference type="OrthoDB" id="7067274at2"/>
<keyword evidence="3 5" id="KW-0732">Signal</keyword>
<evidence type="ECO:0000256" key="1">
    <source>
        <dbReference type="ARBA" id="ARBA00004418"/>
    </source>
</evidence>
<organism evidence="8 9">
    <name type="scientific">Marinomonas fungiae</name>
    <dbReference type="NCBI Taxonomy" id="1137284"/>
    <lineage>
        <taxon>Bacteria</taxon>
        <taxon>Pseudomonadati</taxon>
        <taxon>Pseudomonadota</taxon>
        <taxon>Gammaproteobacteria</taxon>
        <taxon>Oceanospirillales</taxon>
        <taxon>Oceanospirillaceae</taxon>
        <taxon>Marinomonas</taxon>
    </lineage>
</organism>
<feature type="chain" id="PRO_5005505378" evidence="5">
    <location>
        <begin position="20"/>
        <end position="315"/>
    </location>
</feature>
<dbReference type="Pfam" id="PF17188">
    <property type="entry name" value="MucB_RseB_C"/>
    <property type="match status" value="1"/>
</dbReference>
<feature type="domain" description="MucB/RseB C-terminal" evidence="7">
    <location>
        <begin position="215"/>
        <end position="307"/>
    </location>
</feature>
<evidence type="ECO:0000256" key="2">
    <source>
        <dbReference type="ARBA" id="ARBA00008150"/>
    </source>
</evidence>
<evidence type="ECO:0000313" key="9">
    <source>
        <dbReference type="Proteomes" id="UP000182769"/>
    </source>
</evidence>
<dbReference type="Gene3D" id="3.30.200.100">
    <property type="entry name" value="MucB/RseB, C-terminal domain"/>
    <property type="match status" value="1"/>
</dbReference>
<dbReference type="InterPro" id="IPR033436">
    <property type="entry name" value="MucB/RseB_C"/>
</dbReference>
<evidence type="ECO:0000259" key="6">
    <source>
        <dbReference type="Pfam" id="PF03888"/>
    </source>
</evidence>
<dbReference type="Pfam" id="PF03888">
    <property type="entry name" value="MucB_RseB"/>
    <property type="match status" value="1"/>
</dbReference>
<sequence length="315" mass="35806">MIRGVIIALLVSASSTLWAAQSGVDWLSRMTESFDSLSYDGVFVHQEAGAMNSMRVRRGLIGGVEYESLEDLDGQRIAVIRIDDSVICVFPEKDDYVAGFVPAEPFRRFQELDKERLKQAYDIQVVDKNQRIASRQAVKLKLVPKDEYRYGHEFWIDKSTGFLLKHDVIGRDNKLLERIQFTSVSFSPDLKAADFAPNDDSYTQRFIEVEPQVVKRDWHFDWLPDGFGLVWQDARRMNDSTNMMLLSDGLSTVSVFVEQTNKKRPEAFMHLGATIAGEKSIQVDDQIYLLTLVGEVPAQTIQRLMAVIMPGSNND</sequence>
<dbReference type="GO" id="GO:0032885">
    <property type="term" value="P:regulation of polysaccharide biosynthetic process"/>
    <property type="evidence" value="ECO:0007669"/>
    <property type="project" value="TreeGrafter"/>
</dbReference>
<dbReference type="GO" id="GO:0030288">
    <property type="term" value="C:outer membrane-bounded periplasmic space"/>
    <property type="evidence" value="ECO:0007669"/>
    <property type="project" value="TreeGrafter"/>
</dbReference>
<dbReference type="AlphaFoldDB" id="A0A0K6IQC0"/>
<dbReference type="InterPro" id="IPR038484">
    <property type="entry name" value="MucB/RseB_C_sf"/>
</dbReference>
<dbReference type="Gene3D" id="2.50.20.10">
    <property type="entry name" value="Lipoprotein localisation LolA/LolB/LppX"/>
    <property type="match status" value="1"/>
</dbReference>
<dbReference type="PANTHER" id="PTHR38782">
    <property type="match status" value="1"/>
</dbReference>
<evidence type="ECO:0000256" key="3">
    <source>
        <dbReference type="ARBA" id="ARBA00022729"/>
    </source>
</evidence>
<dbReference type="Proteomes" id="UP000182769">
    <property type="component" value="Unassembled WGS sequence"/>
</dbReference>
<dbReference type="InterPro" id="IPR033434">
    <property type="entry name" value="MucB/RseB_N"/>
</dbReference>
<dbReference type="InterPro" id="IPR005588">
    <property type="entry name" value="MucB_RseB"/>
</dbReference>
<name>A0A0K6IQC0_9GAMM</name>
<dbReference type="EMBL" id="CYHG01000010">
    <property type="protein sequence ID" value="CUB05288.1"/>
    <property type="molecule type" value="Genomic_DNA"/>
</dbReference>
<feature type="domain" description="MucB/RseB N-terminal" evidence="6">
    <location>
        <begin position="24"/>
        <end position="197"/>
    </location>
</feature>
<keyword evidence="9" id="KW-1185">Reference proteome</keyword>
<comment type="subcellular location">
    <subcellularLocation>
        <location evidence="1">Periplasm</location>
    </subcellularLocation>
</comment>